<accession>A0A5R8QF61</accession>
<feature type="transmembrane region" description="Helical" evidence="6">
    <location>
        <begin position="91"/>
        <end position="113"/>
    </location>
</feature>
<dbReference type="RefSeq" id="WP_138190316.1">
    <property type="nucleotide sequence ID" value="NZ_VBWP01000002.1"/>
</dbReference>
<proteinExistence type="inferred from homology"/>
<dbReference type="PANTHER" id="PTHR23291">
    <property type="entry name" value="BAX INHIBITOR-RELATED"/>
    <property type="match status" value="1"/>
</dbReference>
<dbReference type="CDD" id="cd10432">
    <property type="entry name" value="BI-1-like_bacterial"/>
    <property type="match status" value="1"/>
</dbReference>
<dbReference type="InterPro" id="IPR006214">
    <property type="entry name" value="Bax_inhibitor_1-related"/>
</dbReference>
<organism evidence="7 8">
    <name type="scientific">Culicoidibacter larvae</name>
    <dbReference type="NCBI Taxonomy" id="2579976"/>
    <lineage>
        <taxon>Bacteria</taxon>
        <taxon>Bacillati</taxon>
        <taxon>Bacillota</taxon>
        <taxon>Culicoidibacteria</taxon>
        <taxon>Culicoidibacterales</taxon>
        <taxon>Culicoidibacteraceae</taxon>
        <taxon>Culicoidibacter</taxon>
    </lineage>
</organism>
<dbReference type="GO" id="GO:0005886">
    <property type="term" value="C:plasma membrane"/>
    <property type="evidence" value="ECO:0007669"/>
    <property type="project" value="TreeGrafter"/>
</dbReference>
<evidence type="ECO:0000313" key="8">
    <source>
        <dbReference type="Proteomes" id="UP000306912"/>
    </source>
</evidence>
<feature type="transmembrane region" description="Helical" evidence="6">
    <location>
        <begin position="180"/>
        <end position="199"/>
    </location>
</feature>
<feature type="transmembrane region" description="Helical" evidence="6">
    <location>
        <begin position="219"/>
        <end position="242"/>
    </location>
</feature>
<evidence type="ECO:0000256" key="6">
    <source>
        <dbReference type="RuleBase" id="RU004379"/>
    </source>
</evidence>
<evidence type="ECO:0000256" key="2">
    <source>
        <dbReference type="ARBA" id="ARBA00010350"/>
    </source>
</evidence>
<keyword evidence="5 6" id="KW-0472">Membrane</keyword>
<comment type="subcellular location">
    <subcellularLocation>
        <location evidence="1">Membrane</location>
        <topology evidence="1">Multi-pass membrane protein</topology>
    </subcellularLocation>
</comment>
<sequence>MDYQANQYTFNPEETTQVNTDAKVATFMRNVYVWMGIGLLLTSAVAFFAGTSKGFWTLMLRTDFMAYYGIFIVWAIMGFVMSFFIGKMSKVVSGIMFLIYSVLTGLALADIFLIYSSVSILTTFGIAGGMFLGMSLYGTITKRDLTKVGQLAVAGLMGILIAMLVNFIVGPLLWRTSINIIDIVISFIGVIVFLGLIAYRTQQLREIAIHGIEGQEGNLAIYGAYTLYVSFINLFLFLLRILGRRR</sequence>
<keyword evidence="3 6" id="KW-0812">Transmembrane</keyword>
<feature type="transmembrane region" description="Helical" evidence="6">
    <location>
        <begin position="64"/>
        <end position="85"/>
    </location>
</feature>
<dbReference type="Pfam" id="PF01027">
    <property type="entry name" value="Bax1-I"/>
    <property type="match status" value="1"/>
</dbReference>
<dbReference type="OrthoDB" id="9793828at2"/>
<evidence type="ECO:0000256" key="5">
    <source>
        <dbReference type="ARBA" id="ARBA00023136"/>
    </source>
</evidence>
<feature type="transmembrane region" description="Helical" evidence="6">
    <location>
        <begin position="31"/>
        <end position="52"/>
    </location>
</feature>
<comment type="similarity">
    <text evidence="2 6">Belongs to the BI1 family.</text>
</comment>
<evidence type="ECO:0000256" key="1">
    <source>
        <dbReference type="ARBA" id="ARBA00004141"/>
    </source>
</evidence>
<protein>
    <submittedName>
        <fullName evidence="7">Bax inhibitor-1/YccA family protein</fullName>
    </submittedName>
</protein>
<dbReference type="PANTHER" id="PTHR23291:SF50">
    <property type="entry name" value="PROTEIN LIFEGUARD 4"/>
    <property type="match status" value="1"/>
</dbReference>
<dbReference type="EMBL" id="VBWP01000002">
    <property type="protein sequence ID" value="TLG76679.1"/>
    <property type="molecule type" value="Genomic_DNA"/>
</dbReference>
<gene>
    <name evidence="7" type="ORF">FEZ08_03435</name>
</gene>
<dbReference type="InParanoid" id="A0A5R8QF61"/>
<dbReference type="AlphaFoldDB" id="A0A5R8QF61"/>
<evidence type="ECO:0000256" key="3">
    <source>
        <dbReference type="ARBA" id="ARBA00022692"/>
    </source>
</evidence>
<name>A0A5R8QF61_9FIRM</name>
<keyword evidence="8" id="KW-1185">Reference proteome</keyword>
<dbReference type="FunCoup" id="A0A5R8QF61">
    <property type="interactions" value="202"/>
</dbReference>
<evidence type="ECO:0000256" key="4">
    <source>
        <dbReference type="ARBA" id="ARBA00022989"/>
    </source>
</evidence>
<evidence type="ECO:0000313" key="7">
    <source>
        <dbReference type="EMBL" id="TLG76679.1"/>
    </source>
</evidence>
<keyword evidence="4 6" id="KW-1133">Transmembrane helix</keyword>
<feature type="transmembrane region" description="Helical" evidence="6">
    <location>
        <begin position="152"/>
        <end position="173"/>
    </location>
</feature>
<dbReference type="Proteomes" id="UP000306912">
    <property type="component" value="Unassembled WGS sequence"/>
</dbReference>
<reference evidence="7 8" key="1">
    <citation type="submission" date="2019-05" db="EMBL/GenBank/DDBJ databases">
        <title>Culicoidintestinum kansasii gen. nov., sp. nov. from the gastrointestinal tract of the biting midge, Culicoides sonorensis.</title>
        <authorList>
            <person name="Neupane S."/>
            <person name="Ghosh A."/>
            <person name="Gunther S."/>
            <person name="Martin K."/>
            <person name="Zurek L."/>
        </authorList>
    </citation>
    <scope>NUCLEOTIDE SEQUENCE [LARGE SCALE GENOMIC DNA]</scope>
    <source>
        <strain evidence="7 8">CS-1</strain>
    </source>
</reference>
<comment type="caution">
    <text evidence="7">The sequence shown here is derived from an EMBL/GenBank/DDBJ whole genome shotgun (WGS) entry which is preliminary data.</text>
</comment>
<feature type="transmembrane region" description="Helical" evidence="6">
    <location>
        <begin position="120"/>
        <end position="140"/>
    </location>
</feature>